<reference evidence="1 2" key="1">
    <citation type="submission" date="2023-09" db="EMBL/GenBank/DDBJ databases">
        <title>Novel taxa isolated from Blanes Bay.</title>
        <authorList>
            <person name="Rey-Velasco X."/>
            <person name="Lucena T."/>
        </authorList>
    </citation>
    <scope>NUCLEOTIDE SEQUENCE [LARGE SCALE GENOMIC DNA]</scope>
    <source>
        <strain evidence="1 2">S334</strain>
    </source>
</reference>
<dbReference type="InterPro" id="IPR011330">
    <property type="entry name" value="Glyco_hydro/deAcase_b/a-brl"/>
</dbReference>
<dbReference type="PANTHER" id="PTHR30292">
    <property type="entry name" value="UNCHARACTERIZED PROTEIN YBGL-RELATED"/>
    <property type="match status" value="1"/>
</dbReference>
<dbReference type="RefSeq" id="WP_314017253.1">
    <property type="nucleotide sequence ID" value="NZ_JAVTTP010000002.1"/>
</dbReference>
<dbReference type="CDD" id="cd10801">
    <property type="entry name" value="LamB_YcsF_like_1"/>
    <property type="match status" value="1"/>
</dbReference>
<dbReference type="PANTHER" id="PTHR30292:SF0">
    <property type="entry name" value="5-OXOPROLINASE SUBUNIT A"/>
    <property type="match status" value="1"/>
</dbReference>
<dbReference type="InterPro" id="IPR005501">
    <property type="entry name" value="LamB/YcsF/PxpA-like"/>
</dbReference>
<dbReference type="NCBIfam" id="NF003816">
    <property type="entry name" value="PRK05406.1-5"/>
    <property type="match status" value="1"/>
</dbReference>
<dbReference type="Proteomes" id="UP001250656">
    <property type="component" value="Unassembled WGS sequence"/>
</dbReference>
<name>A0ABU3LBN5_9FLAO</name>
<sequence length="240" mass="26810">MNCDVGEGVGNEAQLFPLISSCNIACGGHAGDASSMLRVIRLAKRFKVKVGAHPSYPDKENFGRRSMDLPSEVLVRSIQNQIAELVSILKETNVRLHHIKAHGALYNEIAKNAELADLFLNAIAEYRQDVLIYVPYASEITKTAKKRNFEIAYEAFGDRNYNKDFGLVPRSHPQALIHSPEAVLEHVVTIVKQQRIRTITGESIKILADTFCIHSDTPSAFEIVSYLSQELRNHNIGIKK</sequence>
<keyword evidence="1" id="KW-0378">Hydrolase</keyword>
<proteinExistence type="predicted"/>
<evidence type="ECO:0000313" key="2">
    <source>
        <dbReference type="Proteomes" id="UP001250656"/>
    </source>
</evidence>
<evidence type="ECO:0000313" key="1">
    <source>
        <dbReference type="EMBL" id="MDT7830487.1"/>
    </source>
</evidence>
<dbReference type="GO" id="GO:0017168">
    <property type="term" value="F:5-oxoprolinase (ATP-hydrolyzing) activity"/>
    <property type="evidence" value="ECO:0007669"/>
    <property type="project" value="UniProtKB-EC"/>
</dbReference>
<dbReference type="NCBIfam" id="NF003814">
    <property type="entry name" value="PRK05406.1-3"/>
    <property type="match status" value="1"/>
</dbReference>
<protein>
    <submittedName>
        <fullName evidence="1">5-oxoprolinase subunit PxpA</fullName>
        <ecNumber evidence="1">3.5.2.9</ecNumber>
    </submittedName>
</protein>
<organism evidence="1 2">
    <name type="scientific">Pricia mediterranea</name>
    <dbReference type="NCBI Taxonomy" id="3076079"/>
    <lineage>
        <taxon>Bacteria</taxon>
        <taxon>Pseudomonadati</taxon>
        <taxon>Bacteroidota</taxon>
        <taxon>Flavobacteriia</taxon>
        <taxon>Flavobacteriales</taxon>
        <taxon>Flavobacteriaceae</taxon>
        <taxon>Pricia</taxon>
    </lineage>
</organism>
<dbReference type="Gene3D" id="3.20.20.370">
    <property type="entry name" value="Glycoside hydrolase/deacetylase"/>
    <property type="match status" value="1"/>
</dbReference>
<dbReference type="SUPFAM" id="SSF88713">
    <property type="entry name" value="Glycoside hydrolase/deacetylase"/>
    <property type="match status" value="1"/>
</dbReference>
<keyword evidence="2" id="KW-1185">Reference proteome</keyword>
<accession>A0ABU3LBN5</accession>
<dbReference type="EMBL" id="JAVTTP010000002">
    <property type="protein sequence ID" value="MDT7830487.1"/>
    <property type="molecule type" value="Genomic_DNA"/>
</dbReference>
<dbReference type="EC" id="3.5.2.9" evidence="1"/>
<gene>
    <name evidence="1" type="primary">pxpA</name>
    <name evidence="1" type="ORF">RQM65_17595</name>
</gene>
<dbReference type="Pfam" id="PF03746">
    <property type="entry name" value="LamB_YcsF"/>
    <property type="match status" value="1"/>
</dbReference>
<comment type="caution">
    <text evidence="1">The sequence shown here is derived from an EMBL/GenBank/DDBJ whole genome shotgun (WGS) entry which is preliminary data.</text>
</comment>